<keyword evidence="2" id="KW-1185">Reference proteome</keyword>
<gene>
    <name evidence="1" type="ORF">F3Y22_tig00110236pilonHSYRG00147</name>
</gene>
<protein>
    <submittedName>
        <fullName evidence="1">Uncharacterized protein</fullName>
    </submittedName>
</protein>
<name>A0A6A3BAN1_HIBSY</name>
<accession>A0A6A3BAN1</accession>
<organism evidence="1 2">
    <name type="scientific">Hibiscus syriacus</name>
    <name type="common">Rose of Sharon</name>
    <dbReference type="NCBI Taxonomy" id="106335"/>
    <lineage>
        <taxon>Eukaryota</taxon>
        <taxon>Viridiplantae</taxon>
        <taxon>Streptophyta</taxon>
        <taxon>Embryophyta</taxon>
        <taxon>Tracheophyta</taxon>
        <taxon>Spermatophyta</taxon>
        <taxon>Magnoliopsida</taxon>
        <taxon>eudicotyledons</taxon>
        <taxon>Gunneridae</taxon>
        <taxon>Pentapetalae</taxon>
        <taxon>rosids</taxon>
        <taxon>malvids</taxon>
        <taxon>Malvales</taxon>
        <taxon>Malvaceae</taxon>
        <taxon>Malvoideae</taxon>
        <taxon>Hibiscus</taxon>
    </lineage>
</organism>
<evidence type="ECO:0000313" key="2">
    <source>
        <dbReference type="Proteomes" id="UP000436088"/>
    </source>
</evidence>
<dbReference type="Proteomes" id="UP000436088">
    <property type="component" value="Unassembled WGS sequence"/>
</dbReference>
<sequence length="178" mass="19823">MSDTPTPALPMISLQTDLDQDIHPLSFTAELMGGQSGESYTSPNSAEYDVNIIEGDVGVNRSGPYPTVRFSERVHEAIDYTSEIGKVIQVDYNTMVGERGKFARLTVAVDLNKPLLPCIDIDGFVQRIDYCTKYSDGVYGSRESANYWNQNQGGSFWVMDGSSCKEEKATETEHYRPE</sequence>
<dbReference type="AlphaFoldDB" id="A0A6A3BAN1"/>
<reference evidence="1" key="1">
    <citation type="submission" date="2019-09" db="EMBL/GenBank/DDBJ databases">
        <title>Draft genome information of white flower Hibiscus syriacus.</title>
        <authorList>
            <person name="Kim Y.-M."/>
        </authorList>
    </citation>
    <scope>NUCLEOTIDE SEQUENCE [LARGE SCALE GENOMIC DNA]</scope>
    <source>
        <strain evidence="1">YM2019G1</strain>
    </source>
</reference>
<dbReference type="EMBL" id="VEPZ02000889">
    <property type="protein sequence ID" value="KAE8712708.1"/>
    <property type="molecule type" value="Genomic_DNA"/>
</dbReference>
<comment type="caution">
    <text evidence="1">The sequence shown here is derived from an EMBL/GenBank/DDBJ whole genome shotgun (WGS) entry which is preliminary data.</text>
</comment>
<proteinExistence type="predicted"/>
<evidence type="ECO:0000313" key="1">
    <source>
        <dbReference type="EMBL" id="KAE8712708.1"/>
    </source>
</evidence>